<organism evidence="1 2">
    <name type="scientific">Salmonella phage BP63</name>
    <dbReference type="NCBI Taxonomy" id="1543205"/>
    <lineage>
        <taxon>Viruses</taxon>
        <taxon>Duplodnaviria</taxon>
        <taxon>Heunggongvirae</taxon>
        <taxon>Uroviricota</taxon>
        <taxon>Caudoviricetes</taxon>
        <taxon>Rosemountvirus</taxon>
        <taxon>Rosemountvirus BP63</taxon>
    </lineage>
</organism>
<dbReference type="EMBL" id="KM366099">
    <property type="protein sequence ID" value="AIT13833.1"/>
    <property type="molecule type" value="Genomic_DNA"/>
</dbReference>
<gene>
    <name evidence="1" type="ORF">BP63_12</name>
</gene>
<reference evidence="2" key="1">
    <citation type="submission" date="2014-08" db="EMBL/GenBank/DDBJ databases">
        <authorList>
            <person name="Mandeville R."/>
        </authorList>
    </citation>
    <scope>NUCLEOTIDE SEQUENCE [LARGE SCALE GENOMIC DNA]</scope>
</reference>
<proteinExistence type="predicted"/>
<keyword evidence="2" id="KW-1185">Reference proteome</keyword>
<dbReference type="Proteomes" id="UP000203504">
    <property type="component" value="Segment"/>
</dbReference>
<sequence length="59" mass="7122">MKDLKLTKKEVELLVEFLDISIFNEKELLEDWKESIENFDPTDQEERVELLTKILNKLK</sequence>
<dbReference type="RefSeq" id="YP_009302931.1">
    <property type="nucleotide sequence ID" value="NC_031250.1"/>
</dbReference>
<evidence type="ECO:0000313" key="1">
    <source>
        <dbReference type="EMBL" id="AIT13833.1"/>
    </source>
</evidence>
<name>A0A140XG43_9CAUD</name>
<dbReference type="KEGG" id="vg:29124390"/>
<evidence type="ECO:0000313" key="2">
    <source>
        <dbReference type="Proteomes" id="UP000203504"/>
    </source>
</evidence>
<protein>
    <submittedName>
        <fullName evidence="1">Uncharacterized protein</fullName>
    </submittedName>
</protein>
<accession>A0A140XG43</accession>
<dbReference type="GeneID" id="29124390"/>